<reference evidence="1 2" key="1">
    <citation type="submission" date="2019-09" db="EMBL/GenBank/DDBJ databases">
        <authorList>
            <person name="Chandra G."/>
            <person name="Truman W A."/>
        </authorList>
    </citation>
    <scope>NUCLEOTIDE SEQUENCE [LARGE SCALE GENOMIC DNA]</scope>
    <source>
        <strain evidence="1">PS691</strain>
    </source>
</reference>
<sequence length="63" mass="6635">MSTKNTVQSPRKPGELDRTFGIDGTMLLEGTEVKALAVLKVPGVDQGKIIGVISTSSPRLQAP</sequence>
<proteinExistence type="predicted"/>
<dbReference type="EMBL" id="CABVHQ010000028">
    <property type="protein sequence ID" value="VVO06454.1"/>
    <property type="molecule type" value="Genomic_DNA"/>
</dbReference>
<dbReference type="AlphaFoldDB" id="A0A5E7DE47"/>
<organism evidence="1 2">
    <name type="scientific">Pseudomonas fluorescens</name>
    <dbReference type="NCBI Taxonomy" id="294"/>
    <lineage>
        <taxon>Bacteria</taxon>
        <taxon>Pseudomonadati</taxon>
        <taxon>Pseudomonadota</taxon>
        <taxon>Gammaproteobacteria</taxon>
        <taxon>Pseudomonadales</taxon>
        <taxon>Pseudomonadaceae</taxon>
        <taxon>Pseudomonas</taxon>
    </lineage>
</organism>
<dbReference type="OrthoDB" id="7031136at2"/>
<dbReference type="Proteomes" id="UP000337909">
    <property type="component" value="Unassembled WGS sequence"/>
</dbReference>
<evidence type="ECO:0000313" key="1">
    <source>
        <dbReference type="EMBL" id="VVO06454.1"/>
    </source>
</evidence>
<dbReference type="RefSeq" id="WP_150642981.1">
    <property type="nucleotide sequence ID" value="NZ_CABVHQ010000028.1"/>
</dbReference>
<gene>
    <name evidence="1" type="ORF">PS691_03050</name>
</gene>
<protein>
    <submittedName>
        <fullName evidence="1">Uncharacterized protein</fullName>
    </submittedName>
</protein>
<evidence type="ECO:0000313" key="2">
    <source>
        <dbReference type="Proteomes" id="UP000337909"/>
    </source>
</evidence>
<accession>A0A5E7DE47</accession>
<name>A0A5E7DE47_PSEFL</name>